<proteinExistence type="predicted"/>
<dbReference type="AlphaFoldDB" id="A0A1G6IXE4"/>
<dbReference type="Proteomes" id="UP000199501">
    <property type="component" value="Unassembled WGS sequence"/>
</dbReference>
<evidence type="ECO:0000256" key="1">
    <source>
        <dbReference type="SAM" id="MobiDB-lite"/>
    </source>
</evidence>
<evidence type="ECO:0000313" key="3">
    <source>
        <dbReference type="EMBL" id="SDC11090.1"/>
    </source>
</evidence>
<dbReference type="RefSeq" id="WP_091447012.1">
    <property type="nucleotide sequence ID" value="NZ_FMZZ01000001.1"/>
</dbReference>
<evidence type="ECO:0000256" key="2">
    <source>
        <dbReference type="SAM" id="SignalP"/>
    </source>
</evidence>
<sequence>MTVRFPHSLRRAPLAVAALLLAVTAAACSSAGSPPPPERGSAEDQAALRQAVDGAVDAINQRNPTRMKSVSCDPSRIGDRVPEDGLAELERIPEITGDQVVVQLRLTTGGETATVPLRVERRESRWCVS</sequence>
<reference evidence="4" key="1">
    <citation type="submission" date="2016-10" db="EMBL/GenBank/DDBJ databases">
        <authorList>
            <person name="Varghese N."/>
            <person name="Submissions S."/>
        </authorList>
    </citation>
    <scope>NUCLEOTIDE SEQUENCE [LARGE SCALE GENOMIC DNA]</scope>
    <source>
        <strain evidence="4">IBRC-M 10403</strain>
    </source>
</reference>
<dbReference type="PROSITE" id="PS51257">
    <property type="entry name" value="PROKAR_LIPOPROTEIN"/>
    <property type="match status" value="1"/>
</dbReference>
<organism evidence="3 4">
    <name type="scientific">Actinokineospora iranica</name>
    <dbReference type="NCBI Taxonomy" id="1271860"/>
    <lineage>
        <taxon>Bacteria</taxon>
        <taxon>Bacillati</taxon>
        <taxon>Actinomycetota</taxon>
        <taxon>Actinomycetes</taxon>
        <taxon>Pseudonocardiales</taxon>
        <taxon>Pseudonocardiaceae</taxon>
        <taxon>Actinokineospora</taxon>
    </lineage>
</organism>
<feature type="chain" id="PRO_5011660443" description="DUF4878 domain-containing protein" evidence="2">
    <location>
        <begin position="28"/>
        <end position="129"/>
    </location>
</feature>
<evidence type="ECO:0000313" key="4">
    <source>
        <dbReference type="Proteomes" id="UP000199501"/>
    </source>
</evidence>
<protein>
    <recommendedName>
        <fullName evidence="5">DUF4878 domain-containing protein</fullName>
    </recommendedName>
</protein>
<keyword evidence="2" id="KW-0732">Signal</keyword>
<gene>
    <name evidence="3" type="ORF">SAMN05216174_101139</name>
</gene>
<accession>A0A1G6IXE4</accession>
<feature type="signal peptide" evidence="2">
    <location>
        <begin position="1"/>
        <end position="27"/>
    </location>
</feature>
<feature type="region of interest" description="Disordered" evidence="1">
    <location>
        <begin position="60"/>
        <end position="83"/>
    </location>
</feature>
<feature type="region of interest" description="Disordered" evidence="1">
    <location>
        <begin position="28"/>
        <end position="47"/>
    </location>
</feature>
<name>A0A1G6IXE4_9PSEU</name>
<dbReference type="EMBL" id="FMZZ01000001">
    <property type="protein sequence ID" value="SDC11090.1"/>
    <property type="molecule type" value="Genomic_DNA"/>
</dbReference>
<evidence type="ECO:0008006" key="5">
    <source>
        <dbReference type="Google" id="ProtNLM"/>
    </source>
</evidence>
<keyword evidence="4" id="KW-1185">Reference proteome</keyword>